<dbReference type="AlphaFoldDB" id="A0A1C6ULS0"/>
<accession>A0A1C6ULS0</accession>
<reference evidence="3 5" key="1">
    <citation type="submission" date="2016-06" db="EMBL/GenBank/DDBJ databases">
        <authorList>
            <person name="Kjaerup R.B."/>
            <person name="Dalgaard T.S."/>
            <person name="Juul-Madsen H.R."/>
        </authorList>
    </citation>
    <scope>NUCLEOTIDE SEQUENCE [LARGE SCALE GENOMIC DNA]</scope>
    <source>
        <strain evidence="3 5">DSM 43363</strain>
    </source>
</reference>
<feature type="transmembrane region" description="Helical" evidence="2">
    <location>
        <begin position="42"/>
        <end position="61"/>
    </location>
</feature>
<proteinExistence type="predicted"/>
<evidence type="ECO:0000313" key="6">
    <source>
        <dbReference type="Proteomes" id="UP001334804"/>
    </source>
</evidence>
<dbReference type="Proteomes" id="UP000199343">
    <property type="component" value="Unassembled WGS sequence"/>
</dbReference>
<evidence type="ECO:0000256" key="1">
    <source>
        <dbReference type="SAM" id="MobiDB-lite"/>
    </source>
</evidence>
<keyword evidence="2" id="KW-0812">Transmembrane</keyword>
<evidence type="ECO:0000313" key="4">
    <source>
        <dbReference type="EMBL" id="WSA34346.1"/>
    </source>
</evidence>
<gene>
    <name evidence="3" type="ORF">GA0070608_1391</name>
    <name evidence="4" type="ORF">OIE14_10035</name>
</gene>
<dbReference type="EMBL" id="CP109071">
    <property type="protein sequence ID" value="WSA34346.1"/>
    <property type="molecule type" value="Genomic_DNA"/>
</dbReference>
<name>A0A1C6ULS0_9ACTN</name>
<dbReference type="OrthoDB" id="3821205at2"/>
<evidence type="ECO:0000313" key="5">
    <source>
        <dbReference type="Proteomes" id="UP000199343"/>
    </source>
</evidence>
<dbReference type="EMBL" id="FMIC01000002">
    <property type="protein sequence ID" value="SCL54813.1"/>
    <property type="molecule type" value="Genomic_DNA"/>
</dbReference>
<organism evidence="3 5">
    <name type="scientific">Micromonospora peucetia</name>
    <dbReference type="NCBI Taxonomy" id="47871"/>
    <lineage>
        <taxon>Bacteria</taxon>
        <taxon>Bacillati</taxon>
        <taxon>Actinomycetota</taxon>
        <taxon>Actinomycetes</taxon>
        <taxon>Micromonosporales</taxon>
        <taxon>Micromonosporaceae</taxon>
        <taxon>Micromonospora</taxon>
    </lineage>
</organism>
<sequence length="281" mass="29974">MNGEELREALRGEMSATTPPPPLSTTAMLGTARRARSRRRTVWACAGSAAAVLAVVGVATVNPPGAGGYGPAGPAPQAVPHPSVKDTAQPWPTGPDGRPQEDRTARAGSRYDQGIRLLDEVTSVVPAGYTAPENPANLPADRMPFRTHQAQFEDKVNGVDVWSYMSSAALAQGKRMGRLLVEVHTAGNQLPAEPCPLARQFWGMQGECQVVSAGAAQVGVVVRPARDDRFDQWAAYRHPDGVVVFVAQGASLDDERQGLATLPFSVRQLAALAVNERFHLR</sequence>
<dbReference type="Proteomes" id="UP001334804">
    <property type="component" value="Chromosome"/>
</dbReference>
<dbReference type="RefSeq" id="WP_091623588.1">
    <property type="nucleotide sequence ID" value="NZ_CP109071.1"/>
</dbReference>
<keyword evidence="2" id="KW-0472">Membrane</keyword>
<feature type="compositionally biased region" description="Basic and acidic residues" evidence="1">
    <location>
        <begin position="1"/>
        <end position="11"/>
    </location>
</feature>
<feature type="region of interest" description="Disordered" evidence="1">
    <location>
        <begin position="1"/>
        <end position="34"/>
    </location>
</feature>
<evidence type="ECO:0000313" key="3">
    <source>
        <dbReference type="EMBL" id="SCL54813.1"/>
    </source>
</evidence>
<evidence type="ECO:0000256" key="2">
    <source>
        <dbReference type="SAM" id="Phobius"/>
    </source>
</evidence>
<reference evidence="4 6" key="2">
    <citation type="submission" date="2022-10" db="EMBL/GenBank/DDBJ databases">
        <title>The complete genomes of actinobacterial strains from the NBC collection.</title>
        <authorList>
            <person name="Joergensen T.S."/>
            <person name="Alvarez Arevalo M."/>
            <person name="Sterndorff E.B."/>
            <person name="Faurdal D."/>
            <person name="Vuksanovic O."/>
            <person name="Mourched A.-S."/>
            <person name="Charusanti P."/>
            <person name="Shaw S."/>
            <person name="Blin K."/>
            <person name="Weber T."/>
        </authorList>
    </citation>
    <scope>NUCLEOTIDE SEQUENCE [LARGE SCALE GENOMIC DNA]</scope>
    <source>
        <strain evidence="4 6">NBC 01809</strain>
    </source>
</reference>
<feature type="region of interest" description="Disordered" evidence="1">
    <location>
        <begin position="69"/>
        <end position="108"/>
    </location>
</feature>
<protein>
    <submittedName>
        <fullName evidence="3">Uncharacterized protein</fullName>
    </submittedName>
</protein>
<keyword evidence="2" id="KW-1133">Transmembrane helix</keyword>
<keyword evidence="6" id="KW-1185">Reference proteome</keyword>